<gene>
    <name evidence="1" type="ORF">JOE21_001025</name>
</gene>
<protein>
    <submittedName>
        <fullName evidence="1">Uncharacterized protein</fullName>
    </submittedName>
</protein>
<dbReference type="RefSeq" id="WP_309863162.1">
    <property type="nucleotide sequence ID" value="NZ_JAVDQG010000002.1"/>
</dbReference>
<name>A0ABU1IJS8_9BACL</name>
<evidence type="ECO:0000313" key="2">
    <source>
        <dbReference type="Proteomes" id="UP001185012"/>
    </source>
</evidence>
<reference evidence="1 2" key="1">
    <citation type="submission" date="2023-07" db="EMBL/GenBank/DDBJ databases">
        <title>Genomic Encyclopedia of Type Strains, Phase IV (KMG-IV): sequencing the most valuable type-strain genomes for metagenomic binning, comparative biology and taxonomic classification.</title>
        <authorList>
            <person name="Goeker M."/>
        </authorList>
    </citation>
    <scope>NUCLEOTIDE SEQUENCE [LARGE SCALE GENOMIC DNA]</scope>
    <source>
        <strain evidence="1 2">DSM 45903</strain>
    </source>
</reference>
<dbReference type="Proteomes" id="UP001185012">
    <property type="component" value="Unassembled WGS sequence"/>
</dbReference>
<organism evidence="1 2">
    <name type="scientific">Desmospora profundinema</name>
    <dbReference type="NCBI Taxonomy" id="1571184"/>
    <lineage>
        <taxon>Bacteria</taxon>
        <taxon>Bacillati</taxon>
        <taxon>Bacillota</taxon>
        <taxon>Bacilli</taxon>
        <taxon>Bacillales</taxon>
        <taxon>Thermoactinomycetaceae</taxon>
        <taxon>Desmospora</taxon>
    </lineage>
</organism>
<keyword evidence="2" id="KW-1185">Reference proteome</keyword>
<evidence type="ECO:0000313" key="1">
    <source>
        <dbReference type="EMBL" id="MDR6225034.1"/>
    </source>
</evidence>
<accession>A0ABU1IJS8</accession>
<proteinExistence type="predicted"/>
<sequence length="64" mass="7457">MISTVVFAFPLSAFAEEKDVTKIAPEMLEEINLNIDPVQNRYRDGSVKYKKTEWFLWVLVLQGH</sequence>
<comment type="caution">
    <text evidence="1">The sequence shown here is derived from an EMBL/GenBank/DDBJ whole genome shotgun (WGS) entry which is preliminary data.</text>
</comment>
<dbReference type="EMBL" id="JAVDQG010000002">
    <property type="protein sequence ID" value="MDR6225034.1"/>
    <property type="molecule type" value="Genomic_DNA"/>
</dbReference>